<comment type="caution">
    <text evidence="2">The sequence shown here is derived from an EMBL/GenBank/DDBJ whole genome shotgun (WGS) entry which is preliminary data.</text>
</comment>
<accession>A0ABD2B7Z5</accession>
<dbReference type="AlphaFoldDB" id="A0ABD2B7Z5"/>
<evidence type="ECO:0008006" key="4">
    <source>
        <dbReference type="Google" id="ProtNLM"/>
    </source>
</evidence>
<protein>
    <recommendedName>
        <fullName evidence="4">Secreted protein</fullName>
    </recommendedName>
</protein>
<keyword evidence="1" id="KW-0812">Transmembrane</keyword>
<reference evidence="2 3" key="1">
    <citation type="journal article" date="2024" name="Ann. Entomol. Soc. Am.">
        <title>Genomic analyses of the southern and eastern yellowjacket wasps (Hymenoptera: Vespidae) reveal evolutionary signatures of social life.</title>
        <authorList>
            <person name="Catto M.A."/>
            <person name="Caine P.B."/>
            <person name="Orr S.E."/>
            <person name="Hunt B.G."/>
            <person name="Goodisman M.A.D."/>
        </authorList>
    </citation>
    <scope>NUCLEOTIDE SEQUENCE [LARGE SCALE GENOMIC DNA]</scope>
    <source>
        <strain evidence="2">233</strain>
        <tissue evidence="2">Head and thorax</tissue>
    </source>
</reference>
<dbReference type="EMBL" id="JAUDFV010000132">
    <property type="protein sequence ID" value="KAL2728856.1"/>
    <property type="molecule type" value="Genomic_DNA"/>
</dbReference>
<sequence length="82" mass="9652">MILCTLLTVFFVITSNNKTIFCNHIDVMIIEDGHSRVLQMFQEVRFIFTNTAAIVLCMAYGRFLQPKFYIRCTIKITHTRMK</sequence>
<organism evidence="2 3">
    <name type="scientific">Vespula squamosa</name>
    <name type="common">Southern yellow jacket</name>
    <name type="synonym">Wasp</name>
    <dbReference type="NCBI Taxonomy" id="30214"/>
    <lineage>
        <taxon>Eukaryota</taxon>
        <taxon>Metazoa</taxon>
        <taxon>Ecdysozoa</taxon>
        <taxon>Arthropoda</taxon>
        <taxon>Hexapoda</taxon>
        <taxon>Insecta</taxon>
        <taxon>Pterygota</taxon>
        <taxon>Neoptera</taxon>
        <taxon>Endopterygota</taxon>
        <taxon>Hymenoptera</taxon>
        <taxon>Apocrita</taxon>
        <taxon>Aculeata</taxon>
        <taxon>Vespoidea</taxon>
        <taxon>Vespidae</taxon>
        <taxon>Vespinae</taxon>
        <taxon>Vespula</taxon>
    </lineage>
</organism>
<keyword evidence="3" id="KW-1185">Reference proteome</keyword>
<proteinExistence type="predicted"/>
<keyword evidence="1" id="KW-0472">Membrane</keyword>
<name>A0ABD2B7Z5_VESSQ</name>
<feature type="transmembrane region" description="Helical" evidence="1">
    <location>
        <begin position="46"/>
        <end position="64"/>
    </location>
</feature>
<evidence type="ECO:0000313" key="2">
    <source>
        <dbReference type="EMBL" id="KAL2728856.1"/>
    </source>
</evidence>
<keyword evidence="1" id="KW-1133">Transmembrane helix</keyword>
<gene>
    <name evidence="2" type="ORF">V1478_006488</name>
</gene>
<dbReference type="Proteomes" id="UP001607302">
    <property type="component" value="Unassembled WGS sequence"/>
</dbReference>
<evidence type="ECO:0000256" key="1">
    <source>
        <dbReference type="SAM" id="Phobius"/>
    </source>
</evidence>
<evidence type="ECO:0000313" key="3">
    <source>
        <dbReference type="Proteomes" id="UP001607302"/>
    </source>
</evidence>